<dbReference type="AlphaFoldDB" id="A0A1F6P2L2"/>
<sequence>MSIYIWLRPDAVEKLEDLKKQGILRVGVELDNRTGKPYVSLYWDIIDPAAPDLSVPQEIVERVTIRETIYRGFRTEGLYRHCEVELMVKTGVKSKGPGDCVECQEVSASAPDVDQLRGAYSLLRQGKLQPCERWEDEDPPTPPAKTQKNRGEKDASSGDSPIFGKGIEF</sequence>
<feature type="region of interest" description="Disordered" evidence="1">
    <location>
        <begin position="129"/>
        <end position="169"/>
    </location>
</feature>
<reference evidence="2 3" key="1">
    <citation type="journal article" date="2016" name="Nat. Commun.">
        <title>Thousands of microbial genomes shed light on interconnected biogeochemical processes in an aquifer system.</title>
        <authorList>
            <person name="Anantharaman K."/>
            <person name="Brown C.T."/>
            <person name="Hug L.A."/>
            <person name="Sharon I."/>
            <person name="Castelle C.J."/>
            <person name="Probst A.J."/>
            <person name="Thomas B.C."/>
            <person name="Singh A."/>
            <person name="Wilkins M.J."/>
            <person name="Karaoz U."/>
            <person name="Brodie E.L."/>
            <person name="Williams K.H."/>
            <person name="Hubbard S.S."/>
            <person name="Banfield J.F."/>
        </authorList>
    </citation>
    <scope>NUCLEOTIDE SEQUENCE [LARGE SCALE GENOMIC DNA]</scope>
</reference>
<organism evidence="2 3">
    <name type="scientific">Candidatus Magasanikbacteria bacterium RIFOXYC2_FULL_40_16</name>
    <dbReference type="NCBI Taxonomy" id="1798703"/>
    <lineage>
        <taxon>Bacteria</taxon>
        <taxon>Candidatus Magasanikiibacteriota</taxon>
    </lineage>
</organism>
<comment type="caution">
    <text evidence="2">The sequence shown here is derived from an EMBL/GenBank/DDBJ whole genome shotgun (WGS) entry which is preliminary data.</text>
</comment>
<name>A0A1F6P2L2_9BACT</name>
<evidence type="ECO:0000313" key="3">
    <source>
        <dbReference type="Proteomes" id="UP000178895"/>
    </source>
</evidence>
<gene>
    <name evidence="2" type="ORF">A2469_01220</name>
</gene>
<accession>A0A1F6P2L2</accession>
<proteinExistence type="predicted"/>
<protein>
    <submittedName>
        <fullName evidence="2">Uncharacterized protein</fullName>
    </submittedName>
</protein>
<dbReference type="Proteomes" id="UP000178895">
    <property type="component" value="Unassembled WGS sequence"/>
</dbReference>
<dbReference type="EMBL" id="MFQY01000002">
    <property type="protein sequence ID" value="OGH90381.1"/>
    <property type="molecule type" value="Genomic_DNA"/>
</dbReference>
<evidence type="ECO:0000256" key="1">
    <source>
        <dbReference type="SAM" id="MobiDB-lite"/>
    </source>
</evidence>
<evidence type="ECO:0000313" key="2">
    <source>
        <dbReference type="EMBL" id="OGH90381.1"/>
    </source>
</evidence>